<organism evidence="1 2">
    <name type="scientific">Stachybotrys chartarum (strain CBS 109288 / IBT 7711)</name>
    <name type="common">Toxic black mold</name>
    <name type="synonym">Stilbospora chartarum</name>
    <dbReference type="NCBI Taxonomy" id="1280523"/>
    <lineage>
        <taxon>Eukaryota</taxon>
        <taxon>Fungi</taxon>
        <taxon>Dikarya</taxon>
        <taxon>Ascomycota</taxon>
        <taxon>Pezizomycotina</taxon>
        <taxon>Sordariomycetes</taxon>
        <taxon>Hypocreomycetidae</taxon>
        <taxon>Hypocreales</taxon>
        <taxon>Stachybotryaceae</taxon>
        <taxon>Stachybotrys</taxon>
    </lineage>
</organism>
<dbReference type="HOGENOM" id="CLU_1571658_0_0_1"/>
<protein>
    <submittedName>
        <fullName evidence="1">Uncharacterized protein</fullName>
    </submittedName>
</protein>
<evidence type="ECO:0000313" key="1">
    <source>
        <dbReference type="EMBL" id="KEY67744.1"/>
    </source>
</evidence>
<dbReference type="AlphaFoldDB" id="A0A084AR15"/>
<reference evidence="1 2" key="1">
    <citation type="journal article" date="2014" name="BMC Genomics">
        <title>Comparative genome sequencing reveals chemotype-specific gene clusters in the toxigenic black mold Stachybotrys.</title>
        <authorList>
            <person name="Semeiks J."/>
            <person name="Borek D."/>
            <person name="Otwinowski Z."/>
            <person name="Grishin N.V."/>
        </authorList>
    </citation>
    <scope>NUCLEOTIDE SEQUENCE [LARGE SCALE GENOMIC DNA]</scope>
    <source>
        <strain evidence="2">CBS 109288 / IBT 7711</strain>
    </source>
</reference>
<gene>
    <name evidence="1" type="ORF">S7711_10800</name>
</gene>
<dbReference type="Proteomes" id="UP000028045">
    <property type="component" value="Unassembled WGS sequence"/>
</dbReference>
<accession>A0A084AR15</accession>
<dbReference type="EMBL" id="KL648604">
    <property type="protein sequence ID" value="KEY67744.1"/>
    <property type="molecule type" value="Genomic_DNA"/>
</dbReference>
<sequence>MWRTPELYKEMCDQQAVWAKAASTRRSIVPLKGTSTLRKAAPLRGFSIMHARRLSQFMVQGVYGWVETEEERAAGIGPLTIHAMMAVLGDKILYPELVEYATEAYGHYCKHDFLKKDFRRSGAALKEYDGDEEILKHYRKTFHSMRVKHKVLSWLESPKSTRYPTRYGRI</sequence>
<evidence type="ECO:0000313" key="2">
    <source>
        <dbReference type="Proteomes" id="UP000028045"/>
    </source>
</evidence>
<name>A0A084AR15_STACB</name>
<proteinExistence type="predicted"/>
<keyword evidence="2" id="KW-1185">Reference proteome</keyword>